<dbReference type="EC" id="2.3.1.-" evidence="4"/>
<dbReference type="InterPro" id="IPR000182">
    <property type="entry name" value="GNAT_dom"/>
</dbReference>
<keyword evidence="5" id="KW-1185">Reference proteome</keyword>
<name>A0ABW6VHE0_MICFU</name>
<evidence type="ECO:0000256" key="2">
    <source>
        <dbReference type="ARBA" id="ARBA00023315"/>
    </source>
</evidence>
<sequence>MTTYTIRQAAPADVESVADLITGSARWMHARGWDAWPRDGFPVERLMLDIKDQTTWLLEDSGKAIGTLVLDTRPDEEFIAAGLGVAGEPVTRALLVHKMAVDRRRAGIGLGGLLLDWACDRAAQQGRDAVWLNVARRAASLQNWYAWQGFDCMTVVTSTGRPSGSLWTRPARPQPHLAGLVTTLVGTDED</sequence>
<feature type="domain" description="N-acetyltransferase" evidence="3">
    <location>
        <begin position="4"/>
        <end position="172"/>
    </location>
</feature>
<dbReference type="Proteomes" id="UP001602119">
    <property type="component" value="Unassembled WGS sequence"/>
</dbReference>
<gene>
    <name evidence="4" type="ORF">ACFY05_32215</name>
</gene>
<protein>
    <submittedName>
        <fullName evidence="4">GNAT family N-acetyltransferase</fullName>
        <ecNumber evidence="4">2.3.1.-</ecNumber>
    </submittedName>
</protein>
<dbReference type="PANTHER" id="PTHR43877">
    <property type="entry name" value="AMINOALKYLPHOSPHONATE N-ACETYLTRANSFERASE-RELATED-RELATED"/>
    <property type="match status" value="1"/>
</dbReference>
<dbReference type="PROSITE" id="PS51186">
    <property type="entry name" value="GNAT"/>
    <property type="match status" value="1"/>
</dbReference>
<organism evidence="4 5">
    <name type="scientific">Microtetraspora fusca</name>
    <dbReference type="NCBI Taxonomy" id="1997"/>
    <lineage>
        <taxon>Bacteria</taxon>
        <taxon>Bacillati</taxon>
        <taxon>Actinomycetota</taxon>
        <taxon>Actinomycetes</taxon>
        <taxon>Streptosporangiales</taxon>
        <taxon>Streptosporangiaceae</taxon>
        <taxon>Microtetraspora</taxon>
    </lineage>
</organism>
<comment type="caution">
    <text evidence="4">The sequence shown here is derived from an EMBL/GenBank/DDBJ whole genome shotgun (WGS) entry which is preliminary data.</text>
</comment>
<dbReference type="EMBL" id="JBIAXI010000024">
    <property type="protein sequence ID" value="MFF4777532.1"/>
    <property type="molecule type" value="Genomic_DNA"/>
</dbReference>
<dbReference type="InterPro" id="IPR016181">
    <property type="entry name" value="Acyl_CoA_acyltransferase"/>
</dbReference>
<evidence type="ECO:0000259" key="3">
    <source>
        <dbReference type="PROSITE" id="PS51186"/>
    </source>
</evidence>
<keyword evidence="2 4" id="KW-0012">Acyltransferase</keyword>
<keyword evidence="1 4" id="KW-0808">Transferase</keyword>
<dbReference type="Gene3D" id="3.40.630.30">
    <property type="match status" value="1"/>
</dbReference>
<dbReference type="InterPro" id="IPR050832">
    <property type="entry name" value="Bact_Acetyltransf"/>
</dbReference>
<dbReference type="GO" id="GO:0016746">
    <property type="term" value="F:acyltransferase activity"/>
    <property type="evidence" value="ECO:0007669"/>
    <property type="project" value="UniProtKB-KW"/>
</dbReference>
<accession>A0ABW6VHE0</accession>
<proteinExistence type="predicted"/>
<reference evidence="4 5" key="1">
    <citation type="submission" date="2024-10" db="EMBL/GenBank/DDBJ databases">
        <title>The Natural Products Discovery Center: Release of the First 8490 Sequenced Strains for Exploring Actinobacteria Biosynthetic Diversity.</title>
        <authorList>
            <person name="Kalkreuter E."/>
            <person name="Kautsar S.A."/>
            <person name="Yang D."/>
            <person name="Bader C.D."/>
            <person name="Teijaro C.N."/>
            <person name="Fluegel L."/>
            <person name="Davis C.M."/>
            <person name="Simpson J.R."/>
            <person name="Lauterbach L."/>
            <person name="Steele A.D."/>
            <person name="Gui C."/>
            <person name="Meng S."/>
            <person name="Li G."/>
            <person name="Viehrig K."/>
            <person name="Ye F."/>
            <person name="Su P."/>
            <person name="Kiefer A.F."/>
            <person name="Nichols A."/>
            <person name="Cepeda A.J."/>
            <person name="Yan W."/>
            <person name="Fan B."/>
            <person name="Jiang Y."/>
            <person name="Adhikari A."/>
            <person name="Zheng C.-J."/>
            <person name="Schuster L."/>
            <person name="Cowan T.M."/>
            <person name="Smanski M.J."/>
            <person name="Chevrette M.G."/>
            <person name="De Carvalho L.P.S."/>
            <person name="Shen B."/>
        </authorList>
    </citation>
    <scope>NUCLEOTIDE SEQUENCE [LARGE SCALE GENOMIC DNA]</scope>
    <source>
        <strain evidence="4 5">NPDC001281</strain>
    </source>
</reference>
<dbReference type="SUPFAM" id="SSF55729">
    <property type="entry name" value="Acyl-CoA N-acyltransferases (Nat)"/>
    <property type="match status" value="1"/>
</dbReference>
<dbReference type="Pfam" id="PF00583">
    <property type="entry name" value="Acetyltransf_1"/>
    <property type="match status" value="1"/>
</dbReference>
<evidence type="ECO:0000313" key="5">
    <source>
        <dbReference type="Proteomes" id="UP001602119"/>
    </source>
</evidence>
<evidence type="ECO:0000256" key="1">
    <source>
        <dbReference type="ARBA" id="ARBA00022679"/>
    </source>
</evidence>
<evidence type="ECO:0000313" key="4">
    <source>
        <dbReference type="EMBL" id="MFF4777532.1"/>
    </source>
</evidence>
<dbReference type="RefSeq" id="WP_387345991.1">
    <property type="nucleotide sequence ID" value="NZ_JBIAXI010000024.1"/>
</dbReference>